<dbReference type="PROSITE" id="PS51379">
    <property type="entry name" value="4FE4S_FER_2"/>
    <property type="match status" value="1"/>
</dbReference>
<dbReference type="EMBL" id="CP063078">
    <property type="protein sequence ID" value="QOQ86806.1"/>
    <property type="molecule type" value="Genomic_DNA"/>
</dbReference>
<dbReference type="InterPro" id="IPR045220">
    <property type="entry name" value="FRHB/FDHB/HCAR-like"/>
</dbReference>
<keyword evidence="1" id="KW-0479">Metal-binding</keyword>
<accession>A0A7M1LFY0</accession>
<dbReference type="Proteomes" id="UP000594749">
    <property type="component" value="Chromosome"/>
</dbReference>
<dbReference type="PANTHER" id="PTHR31332">
    <property type="entry name" value="7-HYDROXYMETHYL CHLOROPHYLL A REDUCTASE, CHLOROPLASTIC"/>
    <property type="match status" value="1"/>
</dbReference>
<dbReference type="GO" id="GO:0046872">
    <property type="term" value="F:metal ion binding"/>
    <property type="evidence" value="ECO:0007669"/>
    <property type="project" value="UniProtKB-KW"/>
</dbReference>
<evidence type="ECO:0000313" key="6">
    <source>
        <dbReference type="Proteomes" id="UP000594749"/>
    </source>
</evidence>
<dbReference type="InterPro" id="IPR007525">
    <property type="entry name" value="FrhB_FdhB_C"/>
</dbReference>
<evidence type="ECO:0000256" key="3">
    <source>
        <dbReference type="ARBA" id="ARBA00023014"/>
    </source>
</evidence>
<dbReference type="InterPro" id="IPR017900">
    <property type="entry name" value="4Fe4S_Fe_S_CS"/>
</dbReference>
<dbReference type="Pfam" id="PF04432">
    <property type="entry name" value="FrhB_FdhB_C"/>
    <property type="match status" value="1"/>
</dbReference>
<protein>
    <submittedName>
        <fullName evidence="5">Coenzyme F420 hydrogenase/dehydrogenase, beta subunit C-terminal domain</fullName>
    </submittedName>
</protein>
<dbReference type="PANTHER" id="PTHR31332:SF0">
    <property type="entry name" value="7-HYDROXYMETHYL CHLOROPHYLL A REDUCTASE, CHLOROPLASTIC"/>
    <property type="match status" value="1"/>
</dbReference>
<dbReference type="Gene3D" id="3.30.70.20">
    <property type="match status" value="1"/>
</dbReference>
<keyword evidence="3" id="KW-0411">Iron-sulfur</keyword>
<evidence type="ECO:0000256" key="1">
    <source>
        <dbReference type="ARBA" id="ARBA00022723"/>
    </source>
</evidence>
<dbReference type="PROSITE" id="PS00198">
    <property type="entry name" value="4FE4S_FER_1"/>
    <property type="match status" value="1"/>
</dbReference>
<name>A0A7M1LFY0_9BACT</name>
<keyword evidence="6" id="KW-1185">Reference proteome</keyword>
<dbReference type="GO" id="GO:0051536">
    <property type="term" value="F:iron-sulfur cluster binding"/>
    <property type="evidence" value="ECO:0007669"/>
    <property type="project" value="UniProtKB-KW"/>
</dbReference>
<evidence type="ECO:0000313" key="5">
    <source>
        <dbReference type="EMBL" id="QOQ86806.1"/>
    </source>
</evidence>
<proteinExistence type="predicted"/>
<feature type="domain" description="4Fe-4S ferredoxin-type" evidence="4">
    <location>
        <begin position="6"/>
        <end position="35"/>
    </location>
</feature>
<dbReference type="RefSeq" id="WP_025803929.1">
    <property type="nucleotide sequence ID" value="NZ_CP053842.1"/>
</dbReference>
<evidence type="ECO:0000256" key="2">
    <source>
        <dbReference type="ARBA" id="ARBA00023004"/>
    </source>
</evidence>
<dbReference type="SUPFAM" id="SSF54862">
    <property type="entry name" value="4Fe-4S ferredoxins"/>
    <property type="match status" value="1"/>
</dbReference>
<dbReference type="InterPro" id="IPR017896">
    <property type="entry name" value="4Fe4S_Fe-S-bd"/>
</dbReference>
<keyword evidence="2" id="KW-0408">Iron</keyword>
<dbReference type="InterPro" id="IPR007516">
    <property type="entry name" value="Co_F420_Hydgase/DH_bsu_N"/>
</dbReference>
<sequence>MKPNVIELVVKKDRCIGCGTCAGMCPVNVLSMDFNKSGCYEPYEIPGCLSKCTICLKVCPFYDKDLKEIGISNELYKTQKSYKEMGNFIGTYEFYIKDEKERIKSASGGAGYYILSELLSQKKVDKIIAIEPNDDPEMLFKFSVFDNVLDLQKSKKSAYYPTNMESILKYILKNDYSYVITALPCFAKAIRLVQKTNPKIRKRVKFIVGLVCGQLKSKNFTQTLADLNFKTHKKLKKVDFRHKLEGRPSSNFAFKFTSVDDWSSVDDRKTSPSIFWSSRAFTPLACNNCNDTFALCADAVLMDAWLGKFTKDWRGHSLIITRNHEIDEMLKNADKNFVHCESFDYKQVYVSQKPVVDNKSMFFHKKLNFISKAKLKLQINTNLNPRDFNKYLEEYLKQEKIYKIMIFSMRVVRKIIREIKAMI</sequence>
<dbReference type="AlphaFoldDB" id="A0A7M1LFY0"/>
<gene>
    <name evidence="5" type="ORF">IMC76_06190</name>
</gene>
<dbReference type="Pfam" id="PF00037">
    <property type="entry name" value="Fer4"/>
    <property type="match status" value="1"/>
</dbReference>
<dbReference type="GO" id="GO:0052592">
    <property type="term" value="F:oxidoreductase activity, acting on CH or CH2 groups, with an iron-sulfur protein as acceptor"/>
    <property type="evidence" value="ECO:0007669"/>
    <property type="project" value="TreeGrafter"/>
</dbReference>
<dbReference type="Pfam" id="PF04422">
    <property type="entry name" value="FrhB_FdhB_N"/>
    <property type="match status" value="1"/>
</dbReference>
<organism evidence="5 6">
    <name type="scientific">Campylobacter corcagiensis</name>
    <dbReference type="NCBI Taxonomy" id="1448857"/>
    <lineage>
        <taxon>Bacteria</taxon>
        <taxon>Pseudomonadati</taxon>
        <taxon>Campylobacterota</taxon>
        <taxon>Epsilonproteobacteria</taxon>
        <taxon>Campylobacterales</taxon>
        <taxon>Campylobacteraceae</taxon>
        <taxon>Campylobacter</taxon>
    </lineage>
</organism>
<dbReference type="OrthoDB" id="3247493at2"/>
<evidence type="ECO:0000259" key="4">
    <source>
        <dbReference type="PROSITE" id="PS51379"/>
    </source>
</evidence>
<reference evidence="5 6" key="1">
    <citation type="submission" date="2020-10" db="EMBL/GenBank/DDBJ databases">
        <title>Campylobacter and Helicobacter PacBio genomes.</title>
        <authorList>
            <person name="Lane C."/>
        </authorList>
    </citation>
    <scope>NUCLEOTIDE SEQUENCE [LARGE SCALE GENOMIC DNA]</scope>
    <source>
        <strain evidence="5 6">2016D-0077</strain>
    </source>
</reference>